<keyword evidence="10" id="KW-1185">Reference proteome</keyword>
<dbReference type="EMBL" id="JBBHJZ010000003">
    <property type="protein sequence ID" value="MEJ5977970.1"/>
    <property type="molecule type" value="Genomic_DNA"/>
</dbReference>
<evidence type="ECO:0000256" key="2">
    <source>
        <dbReference type="ARBA" id="ARBA00005896"/>
    </source>
</evidence>
<accession>A0ABU8RY04</accession>
<dbReference type="GO" id="GO:0051213">
    <property type="term" value="F:dioxygenase activity"/>
    <property type="evidence" value="ECO:0007669"/>
    <property type="project" value="UniProtKB-KW"/>
</dbReference>
<evidence type="ECO:0000256" key="3">
    <source>
        <dbReference type="ARBA" id="ARBA00022723"/>
    </source>
</evidence>
<dbReference type="SUPFAM" id="SSF51197">
    <property type="entry name" value="Clavaminate synthase-like"/>
    <property type="match status" value="1"/>
</dbReference>
<comment type="cofactor">
    <cofactor evidence="1">
        <name>Fe(2+)</name>
        <dbReference type="ChEBI" id="CHEBI:29033"/>
    </cofactor>
</comment>
<comment type="similarity">
    <text evidence="2">Belongs to the TfdA dioxygenase family.</text>
</comment>
<dbReference type="Proteomes" id="UP001361239">
    <property type="component" value="Unassembled WGS sequence"/>
</dbReference>
<dbReference type="InterPro" id="IPR003819">
    <property type="entry name" value="TauD/TfdA-like"/>
</dbReference>
<evidence type="ECO:0000313" key="10">
    <source>
        <dbReference type="Proteomes" id="UP001361239"/>
    </source>
</evidence>
<feature type="region of interest" description="Disordered" evidence="7">
    <location>
        <begin position="300"/>
        <end position="321"/>
    </location>
</feature>
<dbReference type="PANTHER" id="PTHR30468:SF5">
    <property type="entry name" value="ALPHA-KETOGLUTARATE-DEPENDENT SULFATE ESTER DIOXYGENASE"/>
    <property type="match status" value="1"/>
</dbReference>
<dbReference type="PANTHER" id="PTHR30468">
    <property type="entry name" value="ALPHA-KETOGLUTARATE-DEPENDENT SULFONATE DIOXYGENASE"/>
    <property type="match status" value="1"/>
</dbReference>
<evidence type="ECO:0000256" key="5">
    <source>
        <dbReference type="ARBA" id="ARBA00023002"/>
    </source>
</evidence>
<feature type="domain" description="TauD/TfdA-like" evidence="8">
    <location>
        <begin position="19"/>
        <end position="293"/>
    </location>
</feature>
<keyword evidence="6" id="KW-0408">Iron</keyword>
<proteinExistence type="inferred from homology"/>
<keyword evidence="5" id="KW-0560">Oxidoreductase</keyword>
<name>A0ABU8RY04_9SPHN</name>
<reference evidence="9 10" key="1">
    <citation type="submission" date="2024-03" db="EMBL/GenBank/DDBJ databases">
        <authorList>
            <person name="Jo J.-H."/>
        </authorList>
    </citation>
    <scope>NUCLEOTIDE SEQUENCE [LARGE SCALE GENOMIC DNA]</scope>
    <source>
        <strain evidence="9 10">PS1R-30</strain>
    </source>
</reference>
<dbReference type="InterPro" id="IPR051323">
    <property type="entry name" value="AtsK-like"/>
</dbReference>
<evidence type="ECO:0000259" key="8">
    <source>
        <dbReference type="Pfam" id="PF02668"/>
    </source>
</evidence>
<sequence>MVTAIDRYPNSKDPASPLDIRPVTGRIGAEIRGVQLSGDLDGATVQAIEAALVRHKVIFFRGQTHLDDAEHEAFAGLFGDPVAHPTVPVAEGSRYLLELDSKEGYAASSWHTDVTFVDAYPKGSILRSITAPEAGGDTVWANTETAYEGLPEPLRQLANNLWAVHTNDYDYAAQFGLKRDTSDPEAAQQKRAEFQKAVFASTVYETEHPVVRVHPVSGQRSLLLGHFVRNFVGLNKADSAKLYDVLQEHITKPENVVRWRWEPGDVAFWDNRATQHRAVADFALQRRTLRRATVNGDVPVSIDGRTSRTTKKEKAAATEAA</sequence>
<organism evidence="9 10">
    <name type="scientific">Novosphingobium anseongense</name>
    <dbReference type="NCBI Taxonomy" id="3133436"/>
    <lineage>
        <taxon>Bacteria</taxon>
        <taxon>Pseudomonadati</taxon>
        <taxon>Pseudomonadota</taxon>
        <taxon>Alphaproteobacteria</taxon>
        <taxon>Sphingomonadales</taxon>
        <taxon>Sphingomonadaceae</taxon>
        <taxon>Novosphingobium</taxon>
    </lineage>
</organism>
<comment type="caution">
    <text evidence="9">The sequence shown here is derived from an EMBL/GenBank/DDBJ whole genome shotgun (WGS) entry which is preliminary data.</text>
</comment>
<dbReference type="InterPro" id="IPR042098">
    <property type="entry name" value="TauD-like_sf"/>
</dbReference>
<keyword evidence="4 9" id="KW-0223">Dioxygenase</keyword>
<keyword evidence="3" id="KW-0479">Metal-binding</keyword>
<gene>
    <name evidence="9" type="ORF">WG901_15070</name>
</gene>
<dbReference type="Pfam" id="PF02668">
    <property type="entry name" value="TauD"/>
    <property type="match status" value="1"/>
</dbReference>
<evidence type="ECO:0000256" key="4">
    <source>
        <dbReference type="ARBA" id="ARBA00022964"/>
    </source>
</evidence>
<feature type="compositionally biased region" description="Basic and acidic residues" evidence="7">
    <location>
        <begin position="310"/>
        <end position="321"/>
    </location>
</feature>
<evidence type="ECO:0000256" key="1">
    <source>
        <dbReference type="ARBA" id="ARBA00001954"/>
    </source>
</evidence>
<dbReference type="Gene3D" id="3.60.130.10">
    <property type="entry name" value="Clavaminate synthase-like"/>
    <property type="match status" value="1"/>
</dbReference>
<dbReference type="RefSeq" id="WP_339587917.1">
    <property type="nucleotide sequence ID" value="NZ_JBBHJZ010000003.1"/>
</dbReference>
<evidence type="ECO:0000256" key="6">
    <source>
        <dbReference type="ARBA" id="ARBA00023004"/>
    </source>
</evidence>
<protein>
    <submittedName>
        <fullName evidence="9">TauD/TfdA family dioxygenase</fullName>
    </submittedName>
</protein>
<evidence type="ECO:0000313" key="9">
    <source>
        <dbReference type="EMBL" id="MEJ5977970.1"/>
    </source>
</evidence>
<evidence type="ECO:0000256" key="7">
    <source>
        <dbReference type="SAM" id="MobiDB-lite"/>
    </source>
</evidence>